<proteinExistence type="predicted"/>
<keyword evidence="3" id="KW-0479">Metal-binding</keyword>
<dbReference type="Proteomes" id="UP000708208">
    <property type="component" value="Unassembled WGS sequence"/>
</dbReference>
<dbReference type="PANTHER" id="PTHR11525">
    <property type="entry name" value="FARNESYL-PYROPHOSPHATE SYNTHETASE"/>
    <property type="match status" value="1"/>
</dbReference>
<name>A0A8J2PZ84_9HEXA</name>
<evidence type="ECO:0000256" key="4">
    <source>
        <dbReference type="ARBA" id="ARBA00022842"/>
    </source>
</evidence>
<keyword evidence="7" id="KW-1185">Reference proteome</keyword>
<evidence type="ECO:0000313" key="7">
    <source>
        <dbReference type="Proteomes" id="UP000708208"/>
    </source>
</evidence>
<comment type="cofactor">
    <cofactor evidence="1">
        <name>Mg(2+)</name>
        <dbReference type="ChEBI" id="CHEBI:18420"/>
    </cofactor>
</comment>
<keyword evidence="2" id="KW-0808">Transferase</keyword>
<organism evidence="6 7">
    <name type="scientific">Allacma fusca</name>
    <dbReference type="NCBI Taxonomy" id="39272"/>
    <lineage>
        <taxon>Eukaryota</taxon>
        <taxon>Metazoa</taxon>
        <taxon>Ecdysozoa</taxon>
        <taxon>Arthropoda</taxon>
        <taxon>Hexapoda</taxon>
        <taxon>Collembola</taxon>
        <taxon>Symphypleona</taxon>
        <taxon>Sminthuridae</taxon>
        <taxon>Allacma</taxon>
    </lineage>
</organism>
<accession>A0A8J2PZ84</accession>
<protein>
    <recommendedName>
        <fullName evidence="8">Farnesyl diphosphate synthase</fullName>
    </recommendedName>
</protein>
<keyword evidence="4" id="KW-0460">Magnesium</keyword>
<dbReference type="GO" id="GO:0004161">
    <property type="term" value="F:dimethylallyltranstransferase activity"/>
    <property type="evidence" value="ECO:0007669"/>
    <property type="project" value="TreeGrafter"/>
</dbReference>
<reference evidence="6" key="1">
    <citation type="submission" date="2021-06" db="EMBL/GenBank/DDBJ databases">
        <authorList>
            <person name="Hodson N. C."/>
            <person name="Mongue J. A."/>
            <person name="Jaron S. K."/>
        </authorList>
    </citation>
    <scope>NUCLEOTIDE SEQUENCE</scope>
</reference>
<dbReference type="GO" id="GO:0045337">
    <property type="term" value="P:farnesyl diphosphate biosynthetic process"/>
    <property type="evidence" value="ECO:0007669"/>
    <property type="project" value="TreeGrafter"/>
</dbReference>
<evidence type="ECO:0000256" key="1">
    <source>
        <dbReference type="ARBA" id="ARBA00001946"/>
    </source>
</evidence>
<sequence>MNSARKLCSFNLLGRTAVKFGISQFRKEIRIQSKFYHSEKLRGMKLVPIERLKTWRSHFPHIIDDLKSTIPEGEKMAMAAKWVDDVVDYNTPHGKGIRAIQVILADQYLSNDTSPENIVSINQLAWMMELVQASACVIDDILDESETRRDRLCWHKVNNRGMEGFNDESRDVRNALGKNYDLYNLEFYKDMMEFKNGFYTFYLPIVSTMMKNGIRDKATHMEVERLALDIGFLFAMQDDYLDCFVDPMLTGKIGTDIEDGKCTWLIVNAFEKSSEQQRQLLLVIIFDLVPDKSLFIHN</sequence>
<dbReference type="GO" id="GO:0046872">
    <property type="term" value="F:metal ion binding"/>
    <property type="evidence" value="ECO:0007669"/>
    <property type="project" value="UniProtKB-KW"/>
</dbReference>
<dbReference type="AlphaFoldDB" id="A0A8J2PZ84"/>
<comment type="pathway">
    <text evidence="5">Pheromone biosynthesis.</text>
</comment>
<dbReference type="GO" id="GO:0004337">
    <property type="term" value="F:(2E,6E)-farnesyl diphosphate synthase activity"/>
    <property type="evidence" value="ECO:0007669"/>
    <property type="project" value="TreeGrafter"/>
</dbReference>
<comment type="caution">
    <text evidence="6">The sequence shown here is derived from an EMBL/GenBank/DDBJ whole genome shotgun (WGS) entry which is preliminary data.</text>
</comment>
<dbReference type="GO" id="GO:0005737">
    <property type="term" value="C:cytoplasm"/>
    <property type="evidence" value="ECO:0007669"/>
    <property type="project" value="TreeGrafter"/>
</dbReference>
<dbReference type="OrthoDB" id="10257492at2759"/>
<dbReference type="InterPro" id="IPR039702">
    <property type="entry name" value="FPS1-like"/>
</dbReference>
<dbReference type="PANTHER" id="PTHR11525:SF0">
    <property type="entry name" value="FARNESYL PYROPHOSPHATE SYNTHASE"/>
    <property type="match status" value="1"/>
</dbReference>
<evidence type="ECO:0008006" key="8">
    <source>
        <dbReference type="Google" id="ProtNLM"/>
    </source>
</evidence>
<dbReference type="EMBL" id="CAJVCH010543514">
    <property type="protein sequence ID" value="CAG7827445.1"/>
    <property type="molecule type" value="Genomic_DNA"/>
</dbReference>
<dbReference type="InterPro" id="IPR000092">
    <property type="entry name" value="Polyprenyl_synt"/>
</dbReference>
<evidence type="ECO:0000256" key="3">
    <source>
        <dbReference type="ARBA" id="ARBA00022723"/>
    </source>
</evidence>
<evidence type="ECO:0000256" key="2">
    <source>
        <dbReference type="ARBA" id="ARBA00022679"/>
    </source>
</evidence>
<gene>
    <name evidence="6" type="ORF">AFUS01_LOCUS37435</name>
</gene>
<evidence type="ECO:0000313" key="6">
    <source>
        <dbReference type="EMBL" id="CAG7827445.1"/>
    </source>
</evidence>
<dbReference type="Pfam" id="PF00348">
    <property type="entry name" value="polyprenyl_synt"/>
    <property type="match status" value="2"/>
</dbReference>
<evidence type="ECO:0000256" key="5">
    <source>
        <dbReference type="ARBA" id="ARBA00033740"/>
    </source>
</evidence>